<dbReference type="HOGENOM" id="CLU_188971_1_0_4"/>
<keyword evidence="2" id="KW-1185">Reference proteome</keyword>
<organism evidence="1 2">
    <name type="scientific">Serpentinimonas maccroryi</name>
    <dbReference type="NCBI Taxonomy" id="1458426"/>
    <lineage>
        <taxon>Bacteria</taxon>
        <taxon>Pseudomonadati</taxon>
        <taxon>Pseudomonadota</taxon>
        <taxon>Betaproteobacteria</taxon>
        <taxon>Burkholderiales</taxon>
        <taxon>Comamonadaceae</taxon>
        <taxon>Serpentinimonas</taxon>
    </lineage>
</organism>
<dbReference type="Pfam" id="PF11943">
    <property type="entry name" value="DUF3460"/>
    <property type="match status" value="1"/>
</dbReference>
<accession>A0A060NL86</accession>
<reference evidence="1 2" key="1">
    <citation type="journal article" date="2014" name="Nat. Commun.">
        <title>Physiological and genomic features of highly alkaliphilic hydrogen-utilizing Betaproteobacteria from a continental serpentinizing site.</title>
        <authorList>
            <person name="Suzuki S."/>
            <person name="Kuenen J.G."/>
            <person name="Schipper K."/>
            <person name="van der Velde S."/>
            <person name="Ishii S."/>
            <person name="Wu A."/>
            <person name="Sorokin D.Y."/>
            <person name="Tenney A."/>
            <person name="Meng X.Y."/>
            <person name="Morrill P.L."/>
            <person name="Kamagata Y."/>
            <person name="Muyzer G."/>
            <person name="Nealson K.H."/>
        </authorList>
    </citation>
    <scope>NUCLEOTIDE SEQUENCE [LARGE SCALE GENOMIC DNA]</scope>
    <source>
        <strain evidence="1 2">B1</strain>
    </source>
</reference>
<sequence length="89" mass="10113">MARAIALSAPATLHTPHPMSIFARPHYRSDATEFLDALKGRQPELEAQQRQGRALLWDKPVDRQFWQQANAAKVAQKPYVYQTEPTLKG</sequence>
<dbReference type="KEGG" id="cbab:SMCB_1053"/>
<evidence type="ECO:0008006" key="3">
    <source>
        <dbReference type="Google" id="ProtNLM"/>
    </source>
</evidence>
<dbReference type="InterPro" id="IPR021853">
    <property type="entry name" value="DUF3460"/>
</dbReference>
<name>A0A060NL86_9BURK</name>
<proteinExistence type="predicted"/>
<dbReference type="STRING" id="1458426.SMCB_1053"/>
<protein>
    <recommendedName>
        <fullName evidence="3">Acetyl-CoA carboxyl transferase</fullName>
    </recommendedName>
</protein>
<dbReference type="EMBL" id="AP014569">
    <property type="protein sequence ID" value="BAO83281.1"/>
    <property type="molecule type" value="Genomic_DNA"/>
</dbReference>
<evidence type="ECO:0000313" key="2">
    <source>
        <dbReference type="Proteomes" id="UP000066014"/>
    </source>
</evidence>
<dbReference type="Proteomes" id="UP000066014">
    <property type="component" value="Chromosome"/>
</dbReference>
<evidence type="ECO:0000313" key="1">
    <source>
        <dbReference type="EMBL" id="BAO83281.1"/>
    </source>
</evidence>
<dbReference type="AlphaFoldDB" id="A0A060NL86"/>
<gene>
    <name evidence="1" type="ORF">SMCB_1053</name>
</gene>